<comment type="cofactor">
    <cofactor evidence="2">
        <name>Cu cation</name>
        <dbReference type="ChEBI" id="CHEBI:23378"/>
    </cofactor>
    <text evidence="2">Binds 1 copper ion per subunit.</text>
</comment>
<accession>A0ABT5YS63</accession>
<keyword evidence="2" id="KW-0186">Copper</keyword>
<comment type="cofactor">
    <cofactor evidence="2">
        <name>Zn(2+)</name>
        <dbReference type="ChEBI" id="CHEBI:29105"/>
    </cofactor>
    <text evidence="2">Binds 1 zinc ion per subunit.</text>
</comment>
<feature type="domain" description="Superoxide dismutase copper/zinc binding" evidence="5">
    <location>
        <begin position="41"/>
        <end position="113"/>
    </location>
</feature>
<reference evidence="6 7" key="1">
    <citation type="submission" date="2023-03" db="EMBL/GenBank/DDBJ databases">
        <title>Fodinicurvata sp. CAU 1616 isolated from sea sendiment.</title>
        <authorList>
            <person name="Kim W."/>
        </authorList>
    </citation>
    <scope>NUCLEOTIDE SEQUENCE [LARGE SCALE GENOMIC DNA]</scope>
    <source>
        <strain evidence="6 7">CAU 1616</strain>
    </source>
</reference>
<dbReference type="InterPro" id="IPR036423">
    <property type="entry name" value="SOD-like_Cu/Zn_dom_sf"/>
</dbReference>
<evidence type="ECO:0000256" key="4">
    <source>
        <dbReference type="SAM" id="SignalP"/>
    </source>
</evidence>
<protein>
    <recommendedName>
        <fullName evidence="2">Superoxide dismutase [Cu-Zn]</fullName>
        <ecNumber evidence="2">1.15.1.1</ecNumber>
    </recommendedName>
</protein>
<keyword evidence="2" id="KW-0479">Metal-binding</keyword>
<keyword evidence="7" id="KW-1185">Reference proteome</keyword>
<feature type="chain" id="PRO_5046783000" description="Superoxide dismutase [Cu-Zn]" evidence="4">
    <location>
        <begin position="25"/>
        <end position="129"/>
    </location>
</feature>
<evidence type="ECO:0000259" key="5">
    <source>
        <dbReference type="Pfam" id="PF00080"/>
    </source>
</evidence>
<evidence type="ECO:0000256" key="2">
    <source>
        <dbReference type="RuleBase" id="RU000393"/>
    </source>
</evidence>
<keyword evidence="2" id="KW-0560">Oxidoreductase</keyword>
<feature type="signal peptide" evidence="4">
    <location>
        <begin position="1"/>
        <end position="24"/>
    </location>
</feature>
<comment type="caution">
    <text evidence="6">The sequence shown here is derived from an EMBL/GenBank/DDBJ whole genome shotgun (WGS) entry which is preliminary data.</text>
</comment>
<dbReference type="InterPro" id="IPR018152">
    <property type="entry name" value="SOD_Cu/Zn_BS"/>
</dbReference>
<comment type="function">
    <text evidence="2">Destroys radicals which are normally produced within the cells and which are toxic to biological systems.</text>
</comment>
<dbReference type="Pfam" id="PF00080">
    <property type="entry name" value="Sod_Cu"/>
    <property type="match status" value="1"/>
</dbReference>
<gene>
    <name evidence="6" type="ORF">P2G67_13915</name>
</gene>
<keyword evidence="2" id="KW-0862">Zinc</keyword>
<comment type="similarity">
    <text evidence="1 2">Belongs to the Cu-Zn superoxide dismutase family.</text>
</comment>
<proteinExistence type="inferred from homology"/>
<keyword evidence="4" id="KW-0732">Signal</keyword>
<dbReference type="EC" id="1.15.1.1" evidence="2"/>
<dbReference type="Gene3D" id="2.60.40.200">
    <property type="entry name" value="Superoxide dismutase, copper/zinc binding domain"/>
    <property type="match status" value="1"/>
</dbReference>
<evidence type="ECO:0000313" key="6">
    <source>
        <dbReference type="EMBL" id="MDF2097074.1"/>
    </source>
</evidence>
<feature type="region of interest" description="Disordered" evidence="3">
    <location>
        <begin position="69"/>
        <end position="114"/>
    </location>
</feature>
<dbReference type="RefSeq" id="WP_275823846.1">
    <property type="nucleotide sequence ID" value="NZ_JARHUD010000009.1"/>
</dbReference>
<organism evidence="6 7">
    <name type="scientific">Aquibaculum arenosum</name>
    <dbReference type="NCBI Taxonomy" id="3032591"/>
    <lineage>
        <taxon>Bacteria</taxon>
        <taxon>Pseudomonadati</taxon>
        <taxon>Pseudomonadota</taxon>
        <taxon>Alphaproteobacteria</taxon>
        <taxon>Rhodospirillales</taxon>
        <taxon>Rhodovibrionaceae</taxon>
        <taxon>Aquibaculum</taxon>
    </lineage>
</organism>
<dbReference type="SUPFAM" id="SSF49329">
    <property type="entry name" value="Cu,Zn superoxide dismutase-like"/>
    <property type="match status" value="1"/>
</dbReference>
<dbReference type="PROSITE" id="PS00332">
    <property type="entry name" value="SOD_CU_ZN_2"/>
    <property type="match status" value="1"/>
</dbReference>
<dbReference type="Proteomes" id="UP001215503">
    <property type="component" value="Unassembled WGS sequence"/>
</dbReference>
<dbReference type="EMBL" id="JARHUD010000009">
    <property type="protein sequence ID" value="MDF2097074.1"/>
    <property type="molecule type" value="Genomic_DNA"/>
</dbReference>
<sequence length="129" mass="13313">MRTTVFAACGAVPALTLPSAAAVAAEEASARFIDREREEIGEARLTEGPRGVLIQLQIEGLPAGPHGLHLHANGTCEDHDEGFQASGSHINPEERPHGLLNPDGPDHGDLPNIGGAGDRIACAVVEAAS</sequence>
<evidence type="ECO:0000256" key="1">
    <source>
        <dbReference type="ARBA" id="ARBA00010457"/>
    </source>
</evidence>
<comment type="catalytic activity">
    <reaction evidence="2">
        <text>2 superoxide + 2 H(+) = H2O2 + O2</text>
        <dbReference type="Rhea" id="RHEA:20696"/>
        <dbReference type="ChEBI" id="CHEBI:15378"/>
        <dbReference type="ChEBI" id="CHEBI:15379"/>
        <dbReference type="ChEBI" id="CHEBI:16240"/>
        <dbReference type="ChEBI" id="CHEBI:18421"/>
        <dbReference type="EC" id="1.15.1.1"/>
    </reaction>
</comment>
<evidence type="ECO:0000313" key="7">
    <source>
        <dbReference type="Proteomes" id="UP001215503"/>
    </source>
</evidence>
<name>A0ABT5YS63_9PROT</name>
<dbReference type="InterPro" id="IPR001424">
    <property type="entry name" value="SOD_Cu_Zn_dom"/>
</dbReference>
<evidence type="ECO:0000256" key="3">
    <source>
        <dbReference type="SAM" id="MobiDB-lite"/>
    </source>
</evidence>